<name>A0A0D0DHE1_9AGAM</name>
<organism evidence="2 3">
    <name type="scientific">Paxillus rubicundulus Ve08.2h10</name>
    <dbReference type="NCBI Taxonomy" id="930991"/>
    <lineage>
        <taxon>Eukaryota</taxon>
        <taxon>Fungi</taxon>
        <taxon>Dikarya</taxon>
        <taxon>Basidiomycota</taxon>
        <taxon>Agaricomycotina</taxon>
        <taxon>Agaricomycetes</taxon>
        <taxon>Agaricomycetidae</taxon>
        <taxon>Boletales</taxon>
        <taxon>Paxilineae</taxon>
        <taxon>Paxillaceae</taxon>
        <taxon>Paxillus</taxon>
    </lineage>
</organism>
<sequence>MNTGLARCLCKSKKDQGEQRIERLTSTATQRSIGGTCIQNGNTHQWLTSWFSSQFYQSRLFVGIHLGPAIKRTKNVLYTSLRWNTSLVAVSRLPDRARPLTRGGKGSQAPDISAVRRAKAHRAPYWLVTPDH</sequence>
<gene>
    <name evidence="2" type="ORF">PAXRUDRAFT_832001</name>
</gene>
<protein>
    <submittedName>
        <fullName evidence="2">Uncharacterized protein</fullName>
    </submittedName>
</protein>
<keyword evidence="3" id="KW-1185">Reference proteome</keyword>
<proteinExistence type="predicted"/>
<dbReference type="EMBL" id="KN825575">
    <property type="protein sequence ID" value="KIK84611.1"/>
    <property type="molecule type" value="Genomic_DNA"/>
</dbReference>
<evidence type="ECO:0000313" key="2">
    <source>
        <dbReference type="EMBL" id="KIK84611.1"/>
    </source>
</evidence>
<dbReference type="AlphaFoldDB" id="A0A0D0DHE1"/>
<reference evidence="2 3" key="1">
    <citation type="submission" date="2014-04" db="EMBL/GenBank/DDBJ databases">
        <authorList>
            <consortium name="DOE Joint Genome Institute"/>
            <person name="Kuo A."/>
            <person name="Kohler A."/>
            <person name="Jargeat P."/>
            <person name="Nagy L.G."/>
            <person name="Floudas D."/>
            <person name="Copeland A."/>
            <person name="Barry K.W."/>
            <person name="Cichocki N."/>
            <person name="Veneault-Fourrey C."/>
            <person name="LaButti K."/>
            <person name="Lindquist E.A."/>
            <person name="Lipzen A."/>
            <person name="Lundell T."/>
            <person name="Morin E."/>
            <person name="Murat C."/>
            <person name="Sun H."/>
            <person name="Tunlid A."/>
            <person name="Henrissat B."/>
            <person name="Grigoriev I.V."/>
            <person name="Hibbett D.S."/>
            <person name="Martin F."/>
            <person name="Nordberg H.P."/>
            <person name="Cantor M.N."/>
            <person name="Hua S.X."/>
        </authorList>
    </citation>
    <scope>NUCLEOTIDE SEQUENCE [LARGE SCALE GENOMIC DNA]</scope>
    <source>
        <strain evidence="2 3">Ve08.2h10</strain>
    </source>
</reference>
<evidence type="ECO:0000313" key="3">
    <source>
        <dbReference type="Proteomes" id="UP000054538"/>
    </source>
</evidence>
<accession>A0A0D0DHE1</accession>
<evidence type="ECO:0000256" key="1">
    <source>
        <dbReference type="SAM" id="MobiDB-lite"/>
    </source>
</evidence>
<dbReference type="InParanoid" id="A0A0D0DHE1"/>
<feature type="region of interest" description="Disordered" evidence="1">
    <location>
        <begin position="97"/>
        <end position="116"/>
    </location>
</feature>
<dbReference type="HOGENOM" id="CLU_1917737_0_0_1"/>
<reference evidence="3" key="2">
    <citation type="submission" date="2015-01" db="EMBL/GenBank/DDBJ databases">
        <title>Evolutionary Origins and Diversification of the Mycorrhizal Mutualists.</title>
        <authorList>
            <consortium name="DOE Joint Genome Institute"/>
            <consortium name="Mycorrhizal Genomics Consortium"/>
            <person name="Kohler A."/>
            <person name="Kuo A."/>
            <person name="Nagy L.G."/>
            <person name="Floudas D."/>
            <person name="Copeland A."/>
            <person name="Barry K.W."/>
            <person name="Cichocki N."/>
            <person name="Veneault-Fourrey C."/>
            <person name="LaButti K."/>
            <person name="Lindquist E.A."/>
            <person name="Lipzen A."/>
            <person name="Lundell T."/>
            <person name="Morin E."/>
            <person name="Murat C."/>
            <person name="Riley R."/>
            <person name="Ohm R."/>
            <person name="Sun H."/>
            <person name="Tunlid A."/>
            <person name="Henrissat B."/>
            <person name="Grigoriev I.V."/>
            <person name="Hibbett D.S."/>
            <person name="Martin F."/>
        </authorList>
    </citation>
    <scope>NUCLEOTIDE SEQUENCE [LARGE SCALE GENOMIC DNA]</scope>
    <source>
        <strain evidence="3">Ve08.2h10</strain>
    </source>
</reference>
<dbReference type="Proteomes" id="UP000054538">
    <property type="component" value="Unassembled WGS sequence"/>
</dbReference>